<evidence type="ECO:0000256" key="2">
    <source>
        <dbReference type="SAM" id="Coils"/>
    </source>
</evidence>
<feature type="region of interest" description="Disordered" evidence="3">
    <location>
        <begin position="364"/>
        <end position="388"/>
    </location>
</feature>
<proteinExistence type="inferred from homology"/>
<keyword evidence="2" id="KW-0175">Coiled coil</keyword>
<comment type="similarity">
    <text evidence="1">Belongs to the remorin family.</text>
</comment>
<feature type="compositionally biased region" description="Polar residues" evidence="3">
    <location>
        <begin position="162"/>
        <end position="176"/>
    </location>
</feature>
<evidence type="ECO:0000256" key="3">
    <source>
        <dbReference type="SAM" id="MobiDB-lite"/>
    </source>
</evidence>
<comment type="caution">
    <text evidence="5">The sequence shown here is derived from an EMBL/GenBank/DDBJ whole genome shotgun (WGS) entry which is preliminary data.</text>
</comment>
<dbReference type="Pfam" id="PF03763">
    <property type="entry name" value="Remorin_C"/>
    <property type="match status" value="1"/>
</dbReference>
<protein>
    <recommendedName>
        <fullName evidence="4">Remorin C-terminal domain-containing protein</fullName>
    </recommendedName>
</protein>
<feature type="compositionally biased region" description="Polar residues" evidence="3">
    <location>
        <begin position="235"/>
        <end position="246"/>
    </location>
</feature>
<sequence>MAELGFREPKKSLRLAFRDDSPDSVIATHDPNFSLFSSSASGSVDRCSFASDVHDHDSLVSELSKCLGGRGGLNDECCCGPNLGGTDYSISAVKHGHITIDRETTSTSKEEGSLIVELGKSSFSRALTECQARRIRSGAQLRGKKSGSSSSPRLGMMKKTPVCSNQSGTFPSPSTPNYRQVNVGVVQKGWSSERVPLQGSSGKRNVGVAQLPFNNGRALPSKWEDAEKWIFSPVSGDSGSRASAPQPQRRPKAKSGPLGPPGVAYHLMHSASIPMFQDGSVGGFLAGSPFSPGVMATDGLIRRGNCNGDGASNTDVSYPALSDPCIMRSVSVHGWSSGHLSRSLPCGRDENLDGRIDAATMVSRDASRRDMATQMSPEGSAQSSPRRRHSFIASPPSVLPIVELKSHCPPKMEVRDVQVDGQFHSSSSWSKRYGVRWAENGFGSVGEWKKKSVENEAAAWEVSDGTKNISREEAKITAWENLQKAKAEAAVRKLEMKLEKKRSSSMDRIMKKLRSAQRKAQEMRTSISANQSQQIVRASNRTLNFRKANQMGSLSGCFTCHAF</sequence>
<feature type="region of interest" description="Disordered" evidence="3">
    <location>
        <begin position="137"/>
        <end position="176"/>
    </location>
</feature>
<name>A0AAP0I5V8_9MAGN</name>
<evidence type="ECO:0000256" key="1">
    <source>
        <dbReference type="ARBA" id="ARBA00005711"/>
    </source>
</evidence>
<dbReference type="EMBL" id="JBBNAE010000007">
    <property type="protein sequence ID" value="KAK9109213.1"/>
    <property type="molecule type" value="Genomic_DNA"/>
</dbReference>
<dbReference type="InterPro" id="IPR005516">
    <property type="entry name" value="Remorin_C"/>
</dbReference>
<reference evidence="5 6" key="1">
    <citation type="submission" date="2024-01" db="EMBL/GenBank/DDBJ databases">
        <title>Genome assemblies of Stephania.</title>
        <authorList>
            <person name="Yang L."/>
        </authorList>
    </citation>
    <scope>NUCLEOTIDE SEQUENCE [LARGE SCALE GENOMIC DNA]</scope>
    <source>
        <strain evidence="5">QJT</strain>
        <tissue evidence="5">Leaf</tissue>
    </source>
</reference>
<dbReference type="PANTHER" id="PTHR31471">
    <property type="entry name" value="OS02G0116800 PROTEIN"/>
    <property type="match status" value="1"/>
</dbReference>
<keyword evidence="6" id="KW-1185">Reference proteome</keyword>
<organism evidence="5 6">
    <name type="scientific">Stephania japonica</name>
    <dbReference type="NCBI Taxonomy" id="461633"/>
    <lineage>
        <taxon>Eukaryota</taxon>
        <taxon>Viridiplantae</taxon>
        <taxon>Streptophyta</taxon>
        <taxon>Embryophyta</taxon>
        <taxon>Tracheophyta</taxon>
        <taxon>Spermatophyta</taxon>
        <taxon>Magnoliopsida</taxon>
        <taxon>Ranunculales</taxon>
        <taxon>Menispermaceae</taxon>
        <taxon>Menispermoideae</taxon>
        <taxon>Cissampelideae</taxon>
        <taxon>Stephania</taxon>
    </lineage>
</organism>
<feature type="domain" description="Remorin C-terminal" evidence="4">
    <location>
        <begin position="452"/>
        <end position="551"/>
    </location>
</feature>
<feature type="coiled-coil region" evidence="2">
    <location>
        <begin position="484"/>
        <end position="526"/>
    </location>
</feature>
<evidence type="ECO:0000313" key="6">
    <source>
        <dbReference type="Proteomes" id="UP001417504"/>
    </source>
</evidence>
<evidence type="ECO:0000313" key="5">
    <source>
        <dbReference type="EMBL" id="KAK9109213.1"/>
    </source>
</evidence>
<dbReference type="Proteomes" id="UP001417504">
    <property type="component" value="Unassembled WGS sequence"/>
</dbReference>
<evidence type="ECO:0000259" key="4">
    <source>
        <dbReference type="Pfam" id="PF03763"/>
    </source>
</evidence>
<dbReference type="AlphaFoldDB" id="A0AAP0I5V8"/>
<feature type="region of interest" description="Disordered" evidence="3">
    <location>
        <begin position="234"/>
        <end position="261"/>
    </location>
</feature>
<dbReference type="PANTHER" id="PTHR31471:SF13">
    <property type="entry name" value="REMORIN FAMILY PROTEIN"/>
    <property type="match status" value="1"/>
</dbReference>
<feature type="compositionally biased region" description="Polar residues" evidence="3">
    <location>
        <begin position="373"/>
        <end position="384"/>
    </location>
</feature>
<gene>
    <name evidence="5" type="ORF">Sjap_017273</name>
</gene>
<accession>A0AAP0I5V8</accession>